<dbReference type="EMBL" id="JACSDZ010000022">
    <property type="protein sequence ID" value="KAF7381246.1"/>
    <property type="molecule type" value="Genomic_DNA"/>
</dbReference>
<reference evidence="1" key="1">
    <citation type="journal article" date="2020" name="G3 (Bethesda)">
        <title>High-Quality Assemblies for Three Invasive Social Wasps from the &lt;i&gt;Vespula&lt;/i&gt; Genus.</title>
        <authorList>
            <person name="Harrop T.W.R."/>
            <person name="Guhlin J."/>
            <person name="McLaughlin G.M."/>
            <person name="Permina E."/>
            <person name="Stockwell P."/>
            <person name="Gilligan J."/>
            <person name="Le Lec M.F."/>
            <person name="Gruber M.A.M."/>
            <person name="Quinn O."/>
            <person name="Lovegrove M."/>
            <person name="Duncan E.J."/>
            <person name="Remnant E.J."/>
            <person name="Van Eeckhoven J."/>
            <person name="Graham B."/>
            <person name="Knapp R.A."/>
            <person name="Langford K.W."/>
            <person name="Kronenberg Z."/>
            <person name="Press M.O."/>
            <person name="Eacker S.M."/>
            <person name="Wilson-Rankin E.E."/>
            <person name="Purcell J."/>
            <person name="Lester P.J."/>
            <person name="Dearden P.K."/>
        </authorList>
    </citation>
    <scope>NUCLEOTIDE SEQUENCE</scope>
    <source>
        <strain evidence="1">Linc-1</strain>
    </source>
</reference>
<organism evidence="1 2">
    <name type="scientific">Vespula germanica</name>
    <name type="common">German yellow jacket</name>
    <name type="synonym">Paravespula germanica</name>
    <dbReference type="NCBI Taxonomy" id="30212"/>
    <lineage>
        <taxon>Eukaryota</taxon>
        <taxon>Metazoa</taxon>
        <taxon>Ecdysozoa</taxon>
        <taxon>Arthropoda</taxon>
        <taxon>Hexapoda</taxon>
        <taxon>Insecta</taxon>
        <taxon>Pterygota</taxon>
        <taxon>Neoptera</taxon>
        <taxon>Endopterygota</taxon>
        <taxon>Hymenoptera</taxon>
        <taxon>Apocrita</taxon>
        <taxon>Aculeata</taxon>
        <taxon>Vespoidea</taxon>
        <taxon>Vespidae</taxon>
        <taxon>Vespinae</taxon>
        <taxon>Vespula</taxon>
    </lineage>
</organism>
<proteinExistence type="predicted"/>
<dbReference type="AlphaFoldDB" id="A0A834J388"/>
<dbReference type="Proteomes" id="UP000617340">
    <property type="component" value="Unassembled WGS sequence"/>
</dbReference>
<protein>
    <submittedName>
        <fullName evidence="1">Uncharacterized protein</fullName>
    </submittedName>
</protein>
<keyword evidence="2" id="KW-1185">Reference proteome</keyword>
<sequence length="68" mass="7749">MQPRDSEIYAPSNRPTSVTRALRPTRNICYELETAAIILARRVNHPGFHEHPKCLWSIVQVATVFSDS</sequence>
<accession>A0A834J388</accession>
<evidence type="ECO:0000313" key="2">
    <source>
        <dbReference type="Proteomes" id="UP000617340"/>
    </source>
</evidence>
<name>A0A834J388_VESGE</name>
<comment type="caution">
    <text evidence="1">The sequence shown here is derived from an EMBL/GenBank/DDBJ whole genome shotgun (WGS) entry which is preliminary data.</text>
</comment>
<evidence type="ECO:0000313" key="1">
    <source>
        <dbReference type="EMBL" id="KAF7381246.1"/>
    </source>
</evidence>
<gene>
    <name evidence="1" type="ORF">HZH68_016121</name>
</gene>